<proteinExistence type="predicted"/>
<keyword evidence="2" id="KW-1185">Reference proteome</keyword>
<comment type="caution">
    <text evidence="1">The sequence shown here is derived from an EMBL/GenBank/DDBJ whole genome shotgun (WGS) entry which is preliminary data.</text>
</comment>
<dbReference type="EMBL" id="JAZHFV010000011">
    <property type="protein sequence ID" value="MEX4010297.1"/>
    <property type="molecule type" value="Genomic_DNA"/>
</dbReference>
<evidence type="ECO:0000313" key="2">
    <source>
        <dbReference type="Proteomes" id="UP001559025"/>
    </source>
</evidence>
<evidence type="ECO:0000313" key="1">
    <source>
        <dbReference type="EMBL" id="MEX4010297.1"/>
    </source>
</evidence>
<reference evidence="1 2" key="1">
    <citation type="submission" date="2024-01" db="EMBL/GenBank/DDBJ databases">
        <title>New evidence supports the origin of RcGTA from prophage.</title>
        <authorList>
            <person name="Xu Y."/>
            <person name="Liu B."/>
            <person name="Chen F."/>
        </authorList>
    </citation>
    <scope>NUCLEOTIDE SEQUENCE [LARGE SCALE GENOMIC DNA]</scope>
    <source>
        <strain evidence="1 2">CBW1107-2</strain>
    </source>
</reference>
<protein>
    <submittedName>
        <fullName evidence="1">Uncharacterized protein</fullName>
    </submittedName>
</protein>
<dbReference type="Proteomes" id="UP001559025">
    <property type="component" value="Unassembled WGS sequence"/>
</dbReference>
<accession>A0ABV3X019</accession>
<name>A0ABV3X019_9HYPH</name>
<dbReference type="RefSeq" id="WP_368805008.1">
    <property type="nucleotide sequence ID" value="NZ_JAZHFV010000011.1"/>
</dbReference>
<organism evidence="1 2">
    <name type="scientific">Neoaquamicrobium sediminum</name>
    <dbReference type="NCBI Taxonomy" id="1849104"/>
    <lineage>
        <taxon>Bacteria</taxon>
        <taxon>Pseudomonadati</taxon>
        <taxon>Pseudomonadota</taxon>
        <taxon>Alphaproteobacteria</taxon>
        <taxon>Hyphomicrobiales</taxon>
        <taxon>Phyllobacteriaceae</taxon>
        <taxon>Neoaquamicrobium</taxon>
    </lineage>
</organism>
<gene>
    <name evidence="1" type="ORF">V1479_23540</name>
</gene>
<sequence length="91" mass="9799">MSADARAAVVQLRALLLADVAIDIGHARRLIEAAAERLADPAAAQELVETFLCLIQINAVDFCNMHDVKDPIGEALSLLSASETGTSWRRQ</sequence>